<feature type="transmembrane region" description="Helical" evidence="8">
    <location>
        <begin position="844"/>
        <end position="867"/>
    </location>
</feature>
<feature type="transmembrane region" description="Helical" evidence="8">
    <location>
        <begin position="314"/>
        <end position="333"/>
    </location>
</feature>
<feature type="transmembrane region" description="Helical" evidence="8">
    <location>
        <begin position="345"/>
        <end position="372"/>
    </location>
</feature>
<feature type="transmembrane region" description="Helical" evidence="8">
    <location>
        <begin position="873"/>
        <end position="898"/>
    </location>
</feature>
<evidence type="ECO:0000256" key="7">
    <source>
        <dbReference type="SAM" id="MobiDB-lite"/>
    </source>
</evidence>
<name>A0AAJ7XBQ7_PETMA</name>
<protein>
    <submittedName>
        <fullName evidence="11">Patched domain-containing protein 1</fullName>
    </submittedName>
</protein>
<feature type="transmembrane region" description="Helical" evidence="8">
    <location>
        <begin position="286"/>
        <end position="308"/>
    </location>
</feature>
<proteinExistence type="inferred from homology"/>
<feature type="transmembrane region" description="Helical" evidence="8">
    <location>
        <begin position="919"/>
        <end position="936"/>
    </location>
</feature>
<dbReference type="GO" id="GO:0005886">
    <property type="term" value="C:plasma membrane"/>
    <property type="evidence" value="ECO:0007669"/>
    <property type="project" value="TreeGrafter"/>
</dbReference>
<organism evidence="10 11">
    <name type="scientific">Petromyzon marinus</name>
    <name type="common">Sea lamprey</name>
    <dbReference type="NCBI Taxonomy" id="7757"/>
    <lineage>
        <taxon>Eukaryota</taxon>
        <taxon>Metazoa</taxon>
        <taxon>Chordata</taxon>
        <taxon>Craniata</taxon>
        <taxon>Vertebrata</taxon>
        <taxon>Cyclostomata</taxon>
        <taxon>Hyperoartia</taxon>
        <taxon>Petromyzontiformes</taxon>
        <taxon>Petromyzontidae</taxon>
        <taxon>Petromyzon</taxon>
    </lineage>
</organism>
<feature type="domain" description="SSD" evidence="9">
    <location>
        <begin position="350"/>
        <end position="483"/>
    </location>
</feature>
<evidence type="ECO:0000256" key="3">
    <source>
        <dbReference type="ARBA" id="ARBA00022692"/>
    </source>
</evidence>
<dbReference type="GO" id="GO:0050890">
    <property type="term" value="P:cognition"/>
    <property type="evidence" value="ECO:0007669"/>
    <property type="project" value="TreeGrafter"/>
</dbReference>
<evidence type="ECO:0000256" key="1">
    <source>
        <dbReference type="ARBA" id="ARBA00004141"/>
    </source>
</evidence>
<accession>A0AAJ7XBQ7</accession>
<dbReference type="InterPro" id="IPR051697">
    <property type="entry name" value="Patched_domain-protein"/>
</dbReference>
<dbReference type="RefSeq" id="XP_032828546.1">
    <property type="nucleotide sequence ID" value="XM_032972655.1"/>
</dbReference>
<feature type="region of interest" description="Disordered" evidence="7">
    <location>
        <begin position="980"/>
        <end position="1010"/>
    </location>
</feature>
<feature type="transmembrane region" description="Helical" evidence="8">
    <location>
        <begin position="948"/>
        <end position="970"/>
    </location>
</feature>
<evidence type="ECO:0000256" key="8">
    <source>
        <dbReference type="SAM" id="Phobius"/>
    </source>
</evidence>
<dbReference type="PANTHER" id="PTHR10796">
    <property type="entry name" value="PATCHED-RELATED"/>
    <property type="match status" value="1"/>
</dbReference>
<dbReference type="GO" id="GO:0007268">
    <property type="term" value="P:chemical synaptic transmission"/>
    <property type="evidence" value="ECO:0007669"/>
    <property type="project" value="TreeGrafter"/>
</dbReference>
<sequence length="1010" mass="106154">MLGALLHAALQRCLYRLGLLVAGHPAPFLVAPALLAALLGAALSRVSVESKAEDLFAPAHSLAKLEGALADELFPLERSRQRLYSELHTPGRYTRLIAVARGGGNVLDEGRRLALISLHSALVAMPVGRNCTFWDVCSIDWDRECVQDAIVELMGGGAGELGRRRGGIGGGGNGSSSASDASRRRSSIIIRYPKARLRDNQEVYIGHQLGGVTLFQTDRVLSARALQITYYLDSAHAASELWEREFVTAVERARHRHAHDLALFPFTSSSLQTDFYQSGVVAAPNLAGGFALAMVVGPLLVVATATMVGRGGGGIGGGGGGGGGGCGGWWTALKNSRGRTRSEDLCFGLLVLAGFVGIALTTLATAGVMILTGTPYNSTLIIIPLVALGHGSHGATELLWTWRRLGWGARGPPAREEERLAATFARSLLPHTMLTALQVITLALGASPLTNTRAVQVFCRCACTATALGYCACVTFLGACVALAGKVRALPPRCWPVPSATTTTTMATVAATAAATAVVVAGGERVATAAVVAAAACGGVESTAQDLKTPRCICEQPDLISSKEPPCSTATTNTTNTASTAAVTTTTTAAAATSGPHPPDAPPRRFMRDRYGPWISGTYVKPFVVLLYLVYASFSFMGCLQLREASDLTHLVASRSATARYRAVQDRFFSDYSPVIGFYIYEPVAYWNASVQEDLLDITRRFVTVSWLEQYTRYLRAANGTSALPRDLFVSTLCASFLRRREFAHFADDVVLAGPPGERRIAASRVFMVAKTNENTREEIDGLLEALRKLSLTSRVKFTIHNPAFAFLERYALWVGAPAHAAALAAALALLLSAGLAPPGAAPAHAWVALCAASVQFGVLGSLGLMGAQLDCAAVLCLVYSLCYSAHACAPLVATFAMGRGKSRAHWTAAALDAHAAPLLHACLWFCAAVVALAAAPSNLARTVARCLGLASALSAVHCLVFLPVFLTICPPSKAVKRRRQAGDGEAEEGDAAGAAAGATDGAVDQATSV</sequence>
<dbReference type="AlphaFoldDB" id="A0AAJ7XBQ7"/>
<evidence type="ECO:0000259" key="9">
    <source>
        <dbReference type="PROSITE" id="PS50156"/>
    </source>
</evidence>
<dbReference type="Pfam" id="PF02460">
    <property type="entry name" value="Patched"/>
    <property type="match status" value="1"/>
</dbReference>
<dbReference type="Gene3D" id="1.20.1640.10">
    <property type="entry name" value="Multidrug efflux transporter AcrB transmembrane domain"/>
    <property type="match status" value="1"/>
</dbReference>
<feature type="transmembrane region" description="Helical" evidence="8">
    <location>
        <begin position="428"/>
        <end position="447"/>
    </location>
</feature>
<keyword evidence="10" id="KW-1185">Reference proteome</keyword>
<evidence type="ECO:0000256" key="6">
    <source>
        <dbReference type="ARBA" id="ARBA00023180"/>
    </source>
</evidence>
<dbReference type="SUPFAM" id="SSF82866">
    <property type="entry name" value="Multidrug efflux transporter AcrB transmembrane domain"/>
    <property type="match status" value="1"/>
</dbReference>
<feature type="transmembrane region" description="Helical" evidence="8">
    <location>
        <begin position="614"/>
        <end position="634"/>
    </location>
</feature>
<dbReference type="InterPro" id="IPR003392">
    <property type="entry name" value="PTHD_SSD"/>
</dbReference>
<reference evidence="11" key="1">
    <citation type="submission" date="2025-08" db="UniProtKB">
        <authorList>
            <consortium name="RefSeq"/>
        </authorList>
    </citation>
    <scope>IDENTIFICATION</scope>
    <source>
        <tissue evidence="11">Sperm</tissue>
    </source>
</reference>
<dbReference type="InterPro" id="IPR000731">
    <property type="entry name" value="SSD"/>
</dbReference>
<evidence type="ECO:0000256" key="2">
    <source>
        <dbReference type="ARBA" id="ARBA00005585"/>
    </source>
</evidence>
<evidence type="ECO:0000313" key="11">
    <source>
        <dbReference type="RefSeq" id="XP_032828546.1"/>
    </source>
</evidence>
<evidence type="ECO:0000313" key="10">
    <source>
        <dbReference type="Proteomes" id="UP001318040"/>
    </source>
</evidence>
<dbReference type="GO" id="GO:0045202">
    <property type="term" value="C:synapse"/>
    <property type="evidence" value="ECO:0007669"/>
    <property type="project" value="TreeGrafter"/>
</dbReference>
<keyword evidence="5 8" id="KW-0472">Membrane</keyword>
<keyword evidence="4 8" id="KW-1133">Transmembrane helix</keyword>
<feature type="transmembrane region" description="Helical" evidence="8">
    <location>
        <begin position="811"/>
        <end position="832"/>
    </location>
</feature>
<feature type="transmembrane region" description="Helical" evidence="8">
    <location>
        <begin position="26"/>
        <end position="43"/>
    </location>
</feature>
<evidence type="ECO:0000256" key="5">
    <source>
        <dbReference type="ARBA" id="ARBA00023136"/>
    </source>
</evidence>
<dbReference type="PANTHER" id="PTHR10796:SF36">
    <property type="entry name" value="PATCHED DOMAIN-CONTAINING PROTEIN 1"/>
    <property type="match status" value="1"/>
</dbReference>
<feature type="compositionally biased region" description="Low complexity" evidence="7">
    <location>
        <begin position="992"/>
        <end position="1003"/>
    </location>
</feature>
<comment type="similarity">
    <text evidence="2">Belongs to the patched family.</text>
</comment>
<dbReference type="KEGG" id="pmrn:116952926"/>
<evidence type="ECO:0000256" key="4">
    <source>
        <dbReference type="ARBA" id="ARBA00022989"/>
    </source>
</evidence>
<gene>
    <name evidence="11" type="primary">PTCHD1</name>
</gene>
<keyword evidence="3 8" id="KW-0812">Transmembrane</keyword>
<keyword evidence="6" id="KW-0325">Glycoprotein</keyword>
<dbReference type="CTD" id="139411"/>
<feature type="transmembrane region" description="Helical" evidence="8">
    <location>
        <begin position="467"/>
        <end position="485"/>
    </location>
</feature>
<comment type="subcellular location">
    <subcellularLocation>
        <location evidence="1">Membrane</location>
        <topology evidence="1">Multi-pass membrane protein</topology>
    </subcellularLocation>
</comment>
<dbReference type="Proteomes" id="UP001318040">
    <property type="component" value="Chromosome 49"/>
</dbReference>
<dbReference type="PROSITE" id="PS50156">
    <property type="entry name" value="SSD"/>
    <property type="match status" value="1"/>
</dbReference>